<dbReference type="EMBL" id="JYDP01000340">
    <property type="protein sequence ID" value="KRZ01080.1"/>
    <property type="molecule type" value="Genomic_DNA"/>
</dbReference>
<evidence type="ECO:0000313" key="2">
    <source>
        <dbReference type="Proteomes" id="UP000055024"/>
    </source>
</evidence>
<dbReference type="AlphaFoldDB" id="A0A0V1GRY6"/>
<evidence type="ECO:0000313" key="1">
    <source>
        <dbReference type="EMBL" id="KRZ01080.1"/>
    </source>
</evidence>
<name>A0A0V1GRY6_9BILA</name>
<comment type="caution">
    <text evidence="1">The sequence shown here is derived from an EMBL/GenBank/DDBJ whole genome shotgun (WGS) entry which is preliminary data.</text>
</comment>
<dbReference type="Proteomes" id="UP000055024">
    <property type="component" value="Unassembled WGS sequence"/>
</dbReference>
<proteinExistence type="predicted"/>
<keyword evidence="2" id="KW-1185">Reference proteome</keyword>
<organism evidence="1 2">
    <name type="scientific">Trichinella zimbabwensis</name>
    <dbReference type="NCBI Taxonomy" id="268475"/>
    <lineage>
        <taxon>Eukaryota</taxon>
        <taxon>Metazoa</taxon>
        <taxon>Ecdysozoa</taxon>
        <taxon>Nematoda</taxon>
        <taxon>Enoplea</taxon>
        <taxon>Dorylaimia</taxon>
        <taxon>Trichinellida</taxon>
        <taxon>Trichinellidae</taxon>
        <taxon>Trichinella</taxon>
    </lineage>
</organism>
<protein>
    <submittedName>
        <fullName evidence="1">Uncharacterized protein</fullName>
    </submittedName>
</protein>
<accession>A0A0V1GRY6</accession>
<sequence>MALVDVEYSMTCKHNIAVTKLIHKYRWRCDLRLALA</sequence>
<reference evidence="1 2" key="1">
    <citation type="submission" date="2015-01" db="EMBL/GenBank/DDBJ databases">
        <title>Evolution of Trichinella species and genotypes.</title>
        <authorList>
            <person name="Korhonen P.K."/>
            <person name="Edoardo P."/>
            <person name="Giuseppe L.R."/>
            <person name="Gasser R.B."/>
        </authorList>
    </citation>
    <scope>NUCLEOTIDE SEQUENCE [LARGE SCALE GENOMIC DNA]</scope>
    <source>
        <strain evidence="1">ISS1029</strain>
    </source>
</reference>
<gene>
    <name evidence="1" type="ORF">T11_16402</name>
</gene>